<proteinExistence type="predicted"/>
<name>A0AA86S361_9FABA</name>
<keyword evidence="3" id="KW-1185">Reference proteome</keyword>
<dbReference type="Proteomes" id="UP001189624">
    <property type="component" value="Chromosome 2"/>
</dbReference>
<evidence type="ECO:0000313" key="3">
    <source>
        <dbReference type="Proteomes" id="UP001189624"/>
    </source>
</evidence>
<evidence type="ECO:0000256" key="1">
    <source>
        <dbReference type="SAM" id="MobiDB-lite"/>
    </source>
</evidence>
<dbReference type="EMBL" id="OY731399">
    <property type="protein sequence ID" value="CAJ1931651.1"/>
    <property type="molecule type" value="Genomic_DNA"/>
</dbReference>
<evidence type="ECO:0000313" key="2">
    <source>
        <dbReference type="EMBL" id="CAJ1931651.1"/>
    </source>
</evidence>
<accession>A0AA86S361</accession>
<organism evidence="2 3">
    <name type="scientific">Sphenostylis stenocarpa</name>
    <dbReference type="NCBI Taxonomy" id="92480"/>
    <lineage>
        <taxon>Eukaryota</taxon>
        <taxon>Viridiplantae</taxon>
        <taxon>Streptophyta</taxon>
        <taxon>Embryophyta</taxon>
        <taxon>Tracheophyta</taxon>
        <taxon>Spermatophyta</taxon>
        <taxon>Magnoliopsida</taxon>
        <taxon>eudicotyledons</taxon>
        <taxon>Gunneridae</taxon>
        <taxon>Pentapetalae</taxon>
        <taxon>rosids</taxon>
        <taxon>fabids</taxon>
        <taxon>Fabales</taxon>
        <taxon>Fabaceae</taxon>
        <taxon>Papilionoideae</taxon>
        <taxon>50 kb inversion clade</taxon>
        <taxon>NPAAA clade</taxon>
        <taxon>indigoferoid/millettioid clade</taxon>
        <taxon>Phaseoleae</taxon>
        <taxon>Sphenostylis</taxon>
    </lineage>
</organism>
<gene>
    <name evidence="2" type="ORF">AYBTSS11_LOCUS5377</name>
</gene>
<feature type="region of interest" description="Disordered" evidence="1">
    <location>
        <begin position="66"/>
        <end position="85"/>
    </location>
</feature>
<reference evidence="2" key="1">
    <citation type="submission" date="2023-10" db="EMBL/GenBank/DDBJ databases">
        <authorList>
            <person name="Domelevo Entfellner J.-B."/>
        </authorList>
    </citation>
    <scope>NUCLEOTIDE SEQUENCE</scope>
</reference>
<dbReference type="AlphaFoldDB" id="A0AA86S361"/>
<sequence>MNGSDFVFADGIWIWVKWGAKICGKGKVLRATSARGAFLLTAGIHVFFSDFRSLCLTDEAESFRRQPAELGGPSPSMTGCEVGPGTKNESISVYTVQKLLVDDQ</sequence>
<protein>
    <submittedName>
        <fullName evidence="2">Uncharacterized protein</fullName>
    </submittedName>
</protein>
<dbReference type="Gramene" id="rna-AYBTSS11_LOCUS5377">
    <property type="protein sequence ID" value="CAJ1931651.1"/>
    <property type="gene ID" value="gene-AYBTSS11_LOCUS5377"/>
</dbReference>